<dbReference type="GO" id="GO:0008170">
    <property type="term" value="F:N-methyltransferase activity"/>
    <property type="evidence" value="ECO:0007669"/>
    <property type="project" value="InterPro"/>
</dbReference>
<dbReference type="Pfam" id="PF01555">
    <property type="entry name" value="N6_N4_Mtase"/>
    <property type="match status" value="1"/>
</dbReference>
<dbReference type="KEGG" id="man:A11S_944"/>
<proteinExistence type="inferred from homology"/>
<dbReference type="Proteomes" id="UP000011932">
    <property type="component" value="Chromosome"/>
</dbReference>
<dbReference type="HOGENOM" id="CLU_107995_0_0_5"/>
<protein>
    <recommendedName>
        <fullName evidence="3">Methyltransferase</fullName>
        <ecNumber evidence="3">2.1.1.-</ecNumber>
    </recommendedName>
</protein>
<evidence type="ECO:0000256" key="1">
    <source>
        <dbReference type="ARBA" id="ARBA00022603"/>
    </source>
</evidence>
<evidence type="ECO:0000256" key="3">
    <source>
        <dbReference type="RuleBase" id="RU362026"/>
    </source>
</evidence>
<dbReference type="InterPro" id="IPR002941">
    <property type="entry name" value="DNA_methylase_N4/N6"/>
</dbReference>
<sequence length="223" mass="25219">MPPRMSFPLHLNLPYALERDPPAFEDNAIKYPEALARHFIKTYTKRGDRVFDPFAGLGTTLFVAEELGRVPFGIEYDAHRHEWVAGQLDHWTNMVCGDAGAVEKFGFPKVDFCMASPPFMRVTDKWNPLYAGNPKQAGYDRYLKRMGVIYARLANVMKRGAVVVVHADNLPGTTYTPLVRDLSLVIGKSMRLEAETIVMWTGRAVPDDYSHTHCLVFRNVKSA</sequence>
<organism evidence="5 6">
    <name type="scientific">Micavibrio aeruginosavorus EPB</name>
    <dbReference type="NCBI Taxonomy" id="349215"/>
    <lineage>
        <taxon>Bacteria</taxon>
        <taxon>Pseudomonadati</taxon>
        <taxon>Bdellovibrionota</taxon>
        <taxon>Bdellovibrionia</taxon>
        <taxon>Bdellovibrionales</taxon>
        <taxon>Pseudobdellovibrionaceae</taxon>
        <taxon>Micavibrio</taxon>
    </lineage>
</organism>
<keyword evidence="2" id="KW-0808">Transferase</keyword>
<evidence type="ECO:0000259" key="4">
    <source>
        <dbReference type="Pfam" id="PF01555"/>
    </source>
</evidence>
<dbReference type="InterPro" id="IPR001091">
    <property type="entry name" value="RM_Methyltransferase"/>
</dbReference>
<gene>
    <name evidence="5" type="ORF">A11S_944</name>
</gene>
<reference evidence="5 6" key="1">
    <citation type="journal article" date="2013" name="ISME J.">
        <title>By their genes ye shall know them: genomic signatures of predatory bacteria.</title>
        <authorList>
            <person name="Pasternak Z."/>
            <person name="Pietrokovski S."/>
            <person name="Rotem O."/>
            <person name="Gophna U."/>
            <person name="Lurie-Weinberger M.N."/>
            <person name="Jurkevitch E."/>
        </authorList>
    </citation>
    <scope>NUCLEOTIDE SEQUENCE [LARGE SCALE GENOMIC DNA]</scope>
    <source>
        <strain evidence="5">EPB</strain>
    </source>
</reference>
<accession>M4VGZ8</accession>
<dbReference type="EMBL" id="CP003538">
    <property type="protein sequence ID" value="AGH97765.1"/>
    <property type="molecule type" value="Genomic_DNA"/>
</dbReference>
<dbReference type="GO" id="GO:0003677">
    <property type="term" value="F:DNA binding"/>
    <property type="evidence" value="ECO:0007669"/>
    <property type="project" value="InterPro"/>
</dbReference>
<evidence type="ECO:0000256" key="2">
    <source>
        <dbReference type="ARBA" id="ARBA00022679"/>
    </source>
</evidence>
<keyword evidence="1" id="KW-0489">Methyltransferase</keyword>
<evidence type="ECO:0000313" key="5">
    <source>
        <dbReference type="EMBL" id="AGH97765.1"/>
    </source>
</evidence>
<dbReference type="InterPro" id="IPR029063">
    <property type="entry name" value="SAM-dependent_MTases_sf"/>
</dbReference>
<name>M4VGZ8_9BACT</name>
<dbReference type="PRINTS" id="PR00508">
    <property type="entry name" value="S21N4MTFRASE"/>
</dbReference>
<dbReference type="AlphaFoldDB" id="M4VGZ8"/>
<dbReference type="GO" id="GO:0032259">
    <property type="term" value="P:methylation"/>
    <property type="evidence" value="ECO:0007669"/>
    <property type="project" value="UniProtKB-KW"/>
</dbReference>
<dbReference type="Gene3D" id="3.40.50.150">
    <property type="entry name" value="Vaccinia Virus protein VP39"/>
    <property type="match status" value="2"/>
</dbReference>
<dbReference type="STRING" id="349215.A11S_944"/>
<evidence type="ECO:0000313" key="6">
    <source>
        <dbReference type="Proteomes" id="UP000011932"/>
    </source>
</evidence>
<dbReference type="EC" id="2.1.1.-" evidence="3"/>
<comment type="similarity">
    <text evidence="3">Belongs to the N(4)/N(6)-methyltransferase family.</text>
</comment>
<dbReference type="OrthoDB" id="7806498at2"/>
<feature type="domain" description="DNA methylase N-4/N-6" evidence="4">
    <location>
        <begin position="29"/>
        <end position="82"/>
    </location>
</feature>
<dbReference type="SUPFAM" id="SSF53335">
    <property type="entry name" value="S-adenosyl-L-methionine-dependent methyltransferases"/>
    <property type="match status" value="2"/>
</dbReference>
<dbReference type="RefSeq" id="WP_015467313.1">
    <property type="nucleotide sequence ID" value="NC_020812.1"/>
</dbReference>